<accession>A0ABW1IBM8</accession>
<dbReference type="RefSeq" id="WP_379566898.1">
    <property type="nucleotide sequence ID" value="NZ_JBHSQK010000037.1"/>
</dbReference>
<dbReference type="CDD" id="cd00221">
    <property type="entry name" value="Vsr"/>
    <property type="match status" value="1"/>
</dbReference>
<dbReference type="Gene3D" id="3.40.960.10">
    <property type="entry name" value="VSR Endonuclease"/>
    <property type="match status" value="1"/>
</dbReference>
<evidence type="ECO:0000256" key="2">
    <source>
        <dbReference type="ARBA" id="ARBA00022759"/>
    </source>
</evidence>
<evidence type="ECO:0000256" key="6">
    <source>
        <dbReference type="ARBA" id="ARBA00029466"/>
    </source>
</evidence>
<dbReference type="InterPro" id="IPR011335">
    <property type="entry name" value="Restrct_endonuc-II-like"/>
</dbReference>
<sequence length="141" mass="16687">MKEPPEQTRRRMQLQRRRETAPEMALRRELYRLGRRYRVHVRPIPALRRTCDIVFRGAQVAVEVHGCFWHGCPDHSRASKSNSEWWREKIDRNRRRDADTQSSLTEAGWALVVVWEHDDPAEAAQRINDLVLARRAERGHG</sequence>
<proteinExistence type="inferred from homology"/>
<dbReference type="GO" id="GO:0004519">
    <property type="term" value="F:endonuclease activity"/>
    <property type="evidence" value="ECO:0007669"/>
    <property type="project" value="UniProtKB-KW"/>
</dbReference>
<evidence type="ECO:0000313" key="8">
    <source>
        <dbReference type="EMBL" id="MFC5949757.1"/>
    </source>
</evidence>
<evidence type="ECO:0000256" key="4">
    <source>
        <dbReference type="ARBA" id="ARBA00022801"/>
    </source>
</evidence>
<keyword evidence="5" id="KW-0234">DNA repair</keyword>
<dbReference type="InterPro" id="IPR004603">
    <property type="entry name" value="DNA_mismatch_endonuc_vsr"/>
</dbReference>
<dbReference type="NCBIfam" id="TIGR00632">
    <property type="entry name" value="vsr"/>
    <property type="match status" value="1"/>
</dbReference>
<keyword evidence="4" id="KW-0378">Hydrolase</keyword>
<evidence type="ECO:0000256" key="7">
    <source>
        <dbReference type="SAM" id="MobiDB-lite"/>
    </source>
</evidence>
<protein>
    <submittedName>
        <fullName evidence="8">Very short patch repair endonuclease</fullName>
    </submittedName>
</protein>
<gene>
    <name evidence="8" type="ORF">ACFQH9_15895</name>
</gene>
<dbReference type="Pfam" id="PF03852">
    <property type="entry name" value="Vsr"/>
    <property type="match status" value="1"/>
</dbReference>
<evidence type="ECO:0000313" key="9">
    <source>
        <dbReference type="Proteomes" id="UP001596119"/>
    </source>
</evidence>
<organism evidence="8 9">
    <name type="scientific">Pseudonocardia lutea</name>
    <dbReference type="NCBI Taxonomy" id="2172015"/>
    <lineage>
        <taxon>Bacteria</taxon>
        <taxon>Bacillati</taxon>
        <taxon>Actinomycetota</taxon>
        <taxon>Actinomycetes</taxon>
        <taxon>Pseudonocardiales</taxon>
        <taxon>Pseudonocardiaceae</taxon>
        <taxon>Pseudonocardia</taxon>
    </lineage>
</organism>
<feature type="region of interest" description="Disordered" evidence="7">
    <location>
        <begin position="1"/>
        <end position="20"/>
    </location>
</feature>
<name>A0ABW1IBM8_9PSEU</name>
<evidence type="ECO:0000256" key="3">
    <source>
        <dbReference type="ARBA" id="ARBA00022763"/>
    </source>
</evidence>
<dbReference type="EMBL" id="JBHSQK010000037">
    <property type="protein sequence ID" value="MFC5949757.1"/>
    <property type="molecule type" value="Genomic_DNA"/>
</dbReference>
<comment type="similarity">
    <text evidence="6">Belongs to the Vsr family.</text>
</comment>
<keyword evidence="3" id="KW-0227">DNA damage</keyword>
<evidence type="ECO:0000256" key="1">
    <source>
        <dbReference type="ARBA" id="ARBA00022722"/>
    </source>
</evidence>
<reference evidence="9" key="1">
    <citation type="journal article" date="2019" name="Int. J. Syst. Evol. Microbiol.">
        <title>The Global Catalogue of Microorganisms (GCM) 10K type strain sequencing project: providing services to taxonomists for standard genome sequencing and annotation.</title>
        <authorList>
            <consortium name="The Broad Institute Genomics Platform"/>
            <consortium name="The Broad Institute Genome Sequencing Center for Infectious Disease"/>
            <person name="Wu L."/>
            <person name="Ma J."/>
        </authorList>
    </citation>
    <scope>NUCLEOTIDE SEQUENCE [LARGE SCALE GENOMIC DNA]</scope>
    <source>
        <strain evidence="9">CGMCC 4.7397</strain>
    </source>
</reference>
<comment type="caution">
    <text evidence="8">The sequence shown here is derived from an EMBL/GenBank/DDBJ whole genome shotgun (WGS) entry which is preliminary data.</text>
</comment>
<dbReference type="Proteomes" id="UP001596119">
    <property type="component" value="Unassembled WGS sequence"/>
</dbReference>
<keyword evidence="2 8" id="KW-0255">Endonuclease</keyword>
<dbReference type="SUPFAM" id="SSF52980">
    <property type="entry name" value="Restriction endonuclease-like"/>
    <property type="match status" value="1"/>
</dbReference>
<evidence type="ECO:0000256" key="5">
    <source>
        <dbReference type="ARBA" id="ARBA00023204"/>
    </source>
</evidence>
<keyword evidence="9" id="KW-1185">Reference proteome</keyword>
<keyword evidence="1" id="KW-0540">Nuclease</keyword>